<dbReference type="InParanoid" id="B3MJT2"/>
<dbReference type="KEGG" id="dan:6498157"/>
<gene>
    <name evidence="7" type="primary">Dana\GF15345</name>
    <name evidence="7" type="synonym">dana_GLEANR_16112</name>
    <name evidence="7" type="ORF">GF15345</name>
</gene>
<dbReference type="PROSITE" id="PS50041">
    <property type="entry name" value="C_TYPE_LECTIN_2"/>
    <property type="match status" value="1"/>
</dbReference>
<dbReference type="InterPro" id="IPR016186">
    <property type="entry name" value="C-type_lectin-like/link_sf"/>
</dbReference>
<dbReference type="PANTHER" id="PTHR22799:SF1">
    <property type="entry name" value="C-TYPE LECTIN DOMAIN FAMILY 11 MEMBER A"/>
    <property type="match status" value="1"/>
</dbReference>
<dbReference type="CDD" id="cd00037">
    <property type="entry name" value="CLECT"/>
    <property type="match status" value="1"/>
</dbReference>
<dbReference type="OMA" id="RATWENA"/>
<evidence type="ECO:0000256" key="5">
    <source>
        <dbReference type="SAM" id="SignalP"/>
    </source>
</evidence>
<evidence type="ECO:0000313" key="7">
    <source>
        <dbReference type="EMBL" id="EDV31421.1"/>
    </source>
</evidence>
<dbReference type="InterPro" id="IPR016187">
    <property type="entry name" value="CTDL_fold"/>
</dbReference>
<evidence type="ECO:0000256" key="3">
    <source>
        <dbReference type="ARBA" id="ARBA00022729"/>
    </source>
</evidence>
<dbReference type="OrthoDB" id="7647695at2759"/>
<evidence type="ECO:0000256" key="1">
    <source>
        <dbReference type="ARBA" id="ARBA00004613"/>
    </source>
</evidence>
<feature type="signal peptide" evidence="5">
    <location>
        <begin position="1"/>
        <end position="21"/>
    </location>
</feature>
<organism evidence="7 8">
    <name type="scientific">Drosophila ananassae</name>
    <name type="common">Fruit fly</name>
    <dbReference type="NCBI Taxonomy" id="7217"/>
    <lineage>
        <taxon>Eukaryota</taxon>
        <taxon>Metazoa</taxon>
        <taxon>Ecdysozoa</taxon>
        <taxon>Arthropoda</taxon>
        <taxon>Hexapoda</taxon>
        <taxon>Insecta</taxon>
        <taxon>Pterygota</taxon>
        <taxon>Neoptera</taxon>
        <taxon>Endopterygota</taxon>
        <taxon>Diptera</taxon>
        <taxon>Brachycera</taxon>
        <taxon>Muscomorpha</taxon>
        <taxon>Ephydroidea</taxon>
        <taxon>Drosophilidae</taxon>
        <taxon>Drosophila</taxon>
        <taxon>Sophophora</taxon>
    </lineage>
</organism>
<accession>B3MJT2</accession>
<feature type="domain" description="C-type lectin" evidence="6">
    <location>
        <begin position="84"/>
        <end position="198"/>
    </location>
</feature>
<sequence>MHIASLLFCVLVIWHNYESLANPPESPVQQCLGFCDLMGRGHDSIYQQEWNKTETRIKALQDQITQIETQLSKSKPKLDNFIEIGTRYFYIEEDFRVTWFTAVEWCRDKGGQLAVIQNEEELNAINAKLDPNSSYWLDINDLAYEGQYESWTSGKRAPYLKWWGDEPNNSNENEDCVLLKENVMRDEACYNSCYYICQSDIVDW</sequence>
<dbReference type="InterPro" id="IPR001304">
    <property type="entry name" value="C-type_lectin-like"/>
</dbReference>
<dbReference type="EMBL" id="CH902620">
    <property type="protein sequence ID" value="EDV31421.1"/>
    <property type="molecule type" value="Genomic_DNA"/>
</dbReference>
<dbReference type="GO" id="GO:0008083">
    <property type="term" value="F:growth factor activity"/>
    <property type="evidence" value="ECO:0007669"/>
    <property type="project" value="TreeGrafter"/>
</dbReference>
<keyword evidence="3 5" id="KW-0732">Signal</keyword>
<name>B3MJT2_DROAN</name>
<keyword evidence="4" id="KW-0430">Lectin</keyword>
<dbReference type="PhylomeDB" id="B3MJT2"/>
<dbReference type="Pfam" id="PF00059">
    <property type="entry name" value="Lectin_C"/>
    <property type="match status" value="1"/>
</dbReference>
<evidence type="ECO:0000313" key="8">
    <source>
        <dbReference type="Proteomes" id="UP000007801"/>
    </source>
</evidence>
<dbReference type="HOGENOM" id="CLU_049894_13_3_1"/>
<proteinExistence type="predicted"/>
<feature type="chain" id="PRO_5002793095" description="C-type lectin domain-containing protein" evidence="5">
    <location>
        <begin position="22"/>
        <end position="204"/>
    </location>
</feature>
<comment type="subcellular location">
    <subcellularLocation>
        <location evidence="1">Secreted</location>
    </subcellularLocation>
</comment>
<keyword evidence="2" id="KW-0964">Secreted</keyword>
<dbReference type="InterPro" id="IPR051663">
    <property type="entry name" value="CLec_Tetranectin-domain"/>
</dbReference>
<evidence type="ECO:0000256" key="2">
    <source>
        <dbReference type="ARBA" id="ARBA00022525"/>
    </source>
</evidence>
<evidence type="ECO:0000259" key="6">
    <source>
        <dbReference type="PROSITE" id="PS50041"/>
    </source>
</evidence>
<dbReference type="AlphaFoldDB" id="B3MJT2"/>
<reference evidence="7 8" key="1">
    <citation type="journal article" date="2007" name="Nature">
        <title>Evolution of genes and genomes on the Drosophila phylogeny.</title>
        <authorList>
            <consortium name="Drosophila 12 Genomes Consortium"/>
            <person name="Clark A.G."/>
            <person name="Eisen M.B."/>
            <person name="Smith D.R."/>
            <person name="Bergman C.M."/>
            <person name="Oliver B."/>
            <person name="Markow T.A."/>
            <person name="Kaufman T.C."/>
            <person name="Kellis M."/>
            <person name="Gelbart W."/>
            <person name="Iyer V.N."/>
            <person name="Pollard D.A."/>
            <person name="Sackton T.B."/>
            <person name="Larracuente A.M."/>
            <person name="Singh N.D."/>
            <person name="Abad J.P."/>
            <person name="Abt D.N."/>
            <person name="Adryan B."/>
            <person name="Aguade M."/>
            <person name="Akashi H."/>
            <person name="Anderson W.W."/>
            <person name="Aquadro C.F."/>
            <person name="Ardell D.H."/>
            <person name="Arguello R."/>
            <person name="Artieri C.G."/>
            <person name="Barbash D.A."/>
            <person name="Barker D."/>
            <person name="Barsanti P."/>
            <person name="Batterham P."/>
            <person name="Batzoglou S."/>
            <person name="Begun D."/>
            <person name="Bhutkar A."/>
            <person name="Blanco E."/>
            <person name="Bosak S.A."/>
            <person name="Bradley R.K."/>
            <person name="Brand A.D."/>
            <person name="Brent M.R."/>
            <person name="Brooks A.N."/>
            <person name="Brown R.H."/>
            <person name="Butlin R.K."/>
            <person name="Caggese C."/>
            <person name="Calvi B.R."/>
            <person name="Bernardo de Carvalho A."/>
            <person name="Caspi A."/>
            <person name="Castrezana S."/>
            <person name="Celniker S.E."/>
            <person name="Chang J.L."/>
            <person name="Chapple C."/>
            <person name="Chatterji S."/>
            <person name="Chinwalla A."/>
            <person name="Civetta A."/>
            <person name="Clifton S.W."/>
            <person name="Comeron J.M."/>
            <person name="Costello J.C."/>
            <person name="Coyne J.A."/>
            <person name="Daub J."/>
            <person name="David R.G."/>
            <person name="Delcher A.L."/>
            <person name="Delehaunty K."/>
            <person name="Do C.B."/>
            <person name="Ebling H."/>
            <person name="Edwards K."/>
            <person name="Eickbush T."/>
            <person name="Evans J.D."/>
            <person name="Filipski A."/>
            <person name="Findeiss S."/>
            <person name="Freyhult E."/>
            <person name="Fulton L."/>
            <person name="Fulton R."/>
            <person name="Garcia A.C."/>
            <person name="Gardiner A."/>
            <person name="Garfield D.A."/>
            <person name="Garvin B.E."/>
            <person name="Gibson G."/>
            <person name="Gilbert D."/>
            <person name="Gnerre S."/>
            <person name="Godfrey J."/>
            <person name="Good R."/>
            <person name="Gotea V."/>
            <person name="Gravely B."/>
            <person name="Greenberg A.J."/>
            <person name="Griffiths-Jones S."/>
            <person name="Gross S."/>
            <person name="Guigo R."/>
            <person name="Gustafson E.A."/>
            <person name="Haerty W."/>
            <person name="Hahn M.W."/>
            <person name="Halligan D.L."/>
            <person name="Halpern A.L."/>
            <person name="Halter G.M."/>
            <person name="Han M.V."/>
            <person name="Heger A."/>
            <person name="Hillier L."/>
            <person name="Hinrichs A.S."/>
            <person name="Holmes I."/>
            <person name="Hoskins R.A."/>
            <person name="Hubisz M.J."/>
            <person name="Hultmark D."/>
            <person name="Huntley M.A."/>
            <person name="Jaffe D.B."/>
            <person name="Jagadeeshan S."/>
            <person name="Jeck W.R."/>
            <person name="Johnson J."/>
            <person name="Jones C.D."/>
            <person name="Jordan W.C."/>
            <person name="Karpen G.H."/>
            <person name="Kataoka E."/>
            <person name="Keightley P.D."/>
            <person name="Kheradpour P."/>
            <person name="Kirkness E.F."/>
            <person name="Koerich L.B."/>
            <person name="Kristiansen K."/>
            <person name="Kudrna D."/>
            <person name="Kulathinal R.J."/>
            <person name="Kumar S."/>
            <person name="Kwok R."/>
            <person name="Lander E."/>
            <person name="Langley C.H."/>
            <person name="Lapoint R."/>
            <person name="Lazzaro B.P."/>
            <person name="Lee S.J."/>
            <person name="Levesque L."/>
            <person name="Li R."/>
            <person name="Lin C.F."/>
            <person name="Lin M.F."/>
            <person name="Lindblad-Toh K."/>
            <person name="Llopart A."/>
            <person name="Long M."/>
            <person name="Low L."/>
            <person name="Lozovsky E."/>
            <person name="Lu J."/>
            <person name="Luo M."/>
            <person name="Machado C.A."/>
            <person name="Makalowski W."/>
            <person name="Marzo M."/>
            <person name="Matsuda M."/>
            <person name="Matzkin L."/>
            <person name="McAllister B."/>
            <person name="McBride C.S."/>
            <person name="McKernan B."/>
            <person name="McKernan K."/>
            <person name="Mendez-Lago M."/>
            <person name="Minx P."/>
            <person name="Mollenhauer M.U."/>
            <person name="Montooth K."/>
            <person name="Mount S.M."/>
            <person name="Mu X."/>
            <person name="Myers E."/>
            <person name="Negre B."/>
            <person name="Newfeld S."/>
            <person name="Nielsen R."/>
            <person name="Noor M.A."/>
            <person name="O'Grady P."/>
            <person name="Pachter L."/>
            <person name="Papaceit M."/>
            <person name="Parisi M.J."/>
            <person name="Parisi M."/>
            <person name="Parts L."/>
            <person name="Pedersen J.S."/>
            <person name="Pesole G."/>
            <person name="Phillippy A.M."/>
            <person name="Ponting C.P."/>
            <person name="Pop M."/>
            <person name="Porcelli D."/>
            <person name="Powell J.R."/>
            <person name="Prohaska S."/>
            <person name="Pruitt K."/>
            <person name="Puig M."/>
            <person name="Quesneville H."/>
            <person name="Ram K.R."/>
            <person name="Rand D."/>
            <person name="Rasmussen M.D."/>
            <person name="Reed L.K."/>
            <person name="Reenan R."/>
            <person name="Reily A."/>
            <person name="Remington K.A."/>
            <person name="Rieger T.T."/>
            <person name="Ritchie M.G."/>
            <person name="Robin C."/>
            <person name="Rogers Y.H."/>
            <person name="Rohde C."/>
            <person name="Rozas J."/>
            <person name="Rubenfield M.J."/>
            <person name="Ruiz A."/>
            <person name="Russo S."/>
            <person name="Salzberg S.L."/>
            <person name="Sanchez-Gracia A."/>
            <person name="Saranga D.J."/>
            <person name="Sato H."/>
            <person name="Schaeffer S.W."/>
            <person name="Schatz M.C."/>
            <person name="Schlenke T."/>
            <person name="Schwartz R."/>
            <person name="Segarra C."/>
            <person name="Singh R.S."/>
            <person name="Sirot L."/>
            <person name="Sirota M."/>
            <person name="Sisneros N.B."/>
            <person name="Smith C.D."/>
            <person name="Smith T.F."/>
            <person name="Spieth J."/>
            <person name="Stage D.E."/>
            <person name="Stark A."/>
            <person name="Stephan W."/>
            <person name="Strausberg R.L."/>
            <person name="Strempel S."/>
            <person name="Sturgill D."/>
            <person name="Sutton G."/>
            <person name="Sutton G.G."/>
            <person name="Tao W."/>
            <person name="Teichmann S."/>
            <person name="Tobari Y.N."/>
            <person name="Tomimura Y."/>
            <person name="Tsolas J.M."/>
            <person name="Valente V.L."/>
            <person name="Venter E."/>
            <person name="Venter J.C."/>
            <person name="Vicario S."/>
            <person name="Vieira F.G."/>
            <person name="Vilella A.J."/>
            <person name="Villasante A."/>
            <person name="Walenz B."/>
            <person name="Wang J."/>
            <person name="Wasserman M."/>
            <person name="Watts T."/>
            <person name="Wilson D."/>
            <person name="Wilson R.K."/>
            <person name="Wing R.A."/>
            <person name="Wolfner M.F."/>
            <person name="Wong A."/>
            <person name="Wong G.K."/>
            <person name="Wu C.I."/>
            <person name="Wu G."/>
            <person name="Yamamoto D."/>
            <person name="Yang H.P."/>
            <person name="Yang S.P."/>
            <person name="Yorke J.A."/>
            <person name="Yoshida K."/>
            <person name="Zdobnov E."/>
            <person name="Zhang P."/>
            <person name="Zhang Y."/>
            <person name="Zimin A.V."/>
            <person name="Baldwin J."/>
            <person name="Abdouelleil A."/>
            <person name="Abdulkadir J."/>
            <person name="Abebe A."/>
            <person name="Abera B."/>
            <person name="Abreu J."/>
            <person name="Acer S.C."/>
            <person name="Aftuck L."/>
            <person name="Alexander A."/>
            <person name="An P."/>
            <person name="Anderson E."/>
            <person name="Anderson S."/>
            <person name="Arachi H."/>
            <person name="Azer M."/>
            <person name="Bachantsang P."/>
            <person name="Barry A."/>
            <person name="Bayul T."/>
            <person name="Berlin A."/>
            <person name="Bessette D."/>
            <person name="Bloom T."/>
            <person name="Blye J."/>
            <person name="Boguslavskiy L."/>
            <person name="Bonnet C."/>
            <person name="Boukhgalter B."/>
            <person name="Bourzgui I."/>
            <person name="Brown A."/>
            <person name="Cahill P."/>
            <person name="Channer S."/>
            <person name="Cheshatsang Y."/>
            <person name="Chuda L."/>
            <person name="Citroen M."/>
            <person name="Collymore A."/>
            <person name="Cooke P."/>
            <person name="Costello M."/>
            <person name="D'Aco K."/>
            <person name="Daza R."/>
            <person name="De Haan G."/>
            <person name="DeGray S."/>
            <person name="DeMaso C."/>
            <person name="Dhargay N."/>
            <person name="Dooley K."/>
            <person name="Dooley E."/>
            <person name="Doricent M."/>
            <person name="Dorje P."/>
            <person name="Dorjee K."/>
            <person name="Dupes A."/>
            <person name="Elong R."/>
            <person name="Falk J."/>
            <person name="Farina A."/>
            <person name="Faro S."/>
            <person name="Ferguson D."/>
            <person name="Fisher S."/>
            <person name="Foley C.D."/>
            <person name="Franke A."/>
            <person name="Friedrich D."/>
            <person name="Gadbois L."/>
            <person name="Gearin G."/>
            <person name="Gearin C.R."/>
            <person name="Giannoukos G."/>
            <person name="Goode T."/>
            <person name="Graham J."/>
            <person name="Grandbois E."/>
            <person name="Grewal S."/>
            <person name="Gyaltsen K."/>
            <person name="Hafez N."/>
            <person name="Hagos B."/>
            <person name="Hall J."/>
            <person name="Henson C."/>
            <person name="Hollinger A."/>
            <person name="Honan T."/>
            <person name="Huard M.D."/>
            <person name="Hughes L."/>
            <person name="Hurhula B."/>
            <person name="Husby M.E."/>
            <person name="Kamat A."/>
            <person name="Kanga B."/>
            <person name="Kashin S."/>
            <person name="Khazanovich D."/>
            <person name="Kisner P."/>
            <person name="Lance K."/>
            <person name="Lara M."/>
            <person name="Lee W."/>
            <person name="Lennon N."/>
            <person name="Letendre F."/>
            <person name="LeVine R."/>
            <person name="Lipovsky A."/>
            <person name="Liu X."/>
            <person name="Liu J."/>
            <person name="Liu S."/>
            <person name="Lokyitsang T."/>
            <person name="Lokyitsang Y."/>
            <person name="Lubonja R."/>
            <person name="Lui A."/>
            <person name="MacDonald P."/>
            <person name="Magnisalis V."/>
            <person name="Maru K."/>
            <person name="Matthews C."/>
            <person name="McCusker W."/>
            <person name="McDonough S."/>
            <person name="Mehta T."/>
            <person name="Meldrim J."/>
            <person name="Meneus L."/>
            <person name="Mihai O."/>
            <person name="Mihalev A."/>
            <person name="Mihova T."/>
            <person name="Mittelman R."/>
            <person name="Mlenga V."/>
            <person name="Montmayeur A."/>
            <person name="Mulrain L."/>
            <person name="Navidi A."/>
            <person name="Naylor J."/>
            <person name="Negash T."/>
            <person name="Nguyen T."/>
            <person name="Nguyen N."/>
            <person name="Nicol R."/>
            <person name="Norbu C."/>
            <person name="Norbu N."/>
            <person name="Novod N."/>
            <person name="O'Neill B."/>
            <person name="Osman S."/>
            <person name="Markiewicz E."/>
            <person name="Oyono O.L."/>
            <person name="Patti C."/>
            <person name="Phunkhang P."/>
            <person name="Pierre F."/>
            <person name="Priest M."/>
            <person name="Raghuraman S."/>
            <person name="Rege F."/>
            <person name="Reyes R."/>
            <person name="Rise C."/>
            <person name="Rogov P."/>
            <person name="Ross K."/>
            <person name="Ryan E."/>
            <person name="Settipalli S."/>
            <person name="Shea T."/>
            <person name="Sherpa N."/>
            <person name="Shi L."/>
            <person name="Shih D."/>
            <person name="Sparrow T."/>
            <person name="Spaulding J."/>
            <person name="Stalker J."/>
            <person name="Stange-Thomann N."/>
            <person name="Stavropoulos S."/>
            <person name="Stone C."/>
            <person name="Strader C."/>
            <person name="Tesfaye S."/>
            <person name="Thomson T."/>
            <person name="Thoulutsang Y."/>
            <person name="Thoulutsang D."/>
            <person name="Topham K."/>
            <person name="Topping I."/>
            <person name="Tsamla T."/>
            <person name="Vassiliev H."/>
            <person name="Vo A."/>
            <person name="Wangchuk T."/>
            <person name="Wangdi T."/>
            <person name="Weiand M."/>
            <person name="Wilkinson J."/>
            <person name="Wilson A."/>
            <person name="Yadav S."/>
            <person name="Young G."/>
            <person name="Yu Q."/>
            <person name="Zembek L."/>
            <person name="Zhong D."/>
            <person name="Zimmer A."/>
            <person name="Zwirko Z."/>
            <person name="Jaffe D.B."/>
            <person name="Alvarez P."/>
            <person name="Brockman W."/>
            <person name="Butler J."/>
            <person name="Chin C."/>
            <person name="Gnerre S."/>
            <person name="Grabherr M."/>
            <person name="Kleber M."/>
            <person name="Mauceli E."/>
            <person name="MacCallum I."/>
        </authorList>
    </citation>
    <scope>NUCLEOTIDE SEQUENCE [LARGE SCALE GENOMIC DNA]</scope>
    <source>
        <strain evidence="8">Tucson 14024-0371.13</strain>
    </source>
</reference>
<protein>
    <recommendedName>
        <fullName evidence="6">C-type lectin domain-containing protein</fullName>
    </recommendedName>
</protein>
<dbReference type="Proteomes" id="UP000007801">
    <property type="component" value="Unassembled WGS sequence"/>
</dbReference>
<keyword evidence="8" id="KW-1185">Reference proteome</keyword>
<dbReference type="GO" id="GO:0005615">
    <property type="term" value="C:extracellular space"/>
    <property type="evidence" value="ECO:0007669"/>
    <property type="project" value="TreeGrafter"/>
</dbReference>
<evidence type="ECO:0000256" key="4">
    <source>
        <dbReference type="ARBA" id="ARBA00022734"/>
    </source>
</evidence>
<dbReference type="eggNOG" id="KOG4297">
    <property type="taxonomic scope" value="Eukaryota"/>
</dbReference>
<dbReference type="Gene3D" id="3.10.100.10">
    <property type="entry name" value="Mannose-Binding Protein A, subunit A"/>
    <property type="match status" value="1"/>
</dbReference>
<dbReference type="GO" id="GO:0030246">
    <property type="term" value="F:carbohydrate binding"/>
    <property type="evidence" value="ECO:0007669"/>
    <property type="project" value="UniProtKB-KW"/>
</dbReference>
<dbReference type="SUPFAM" id="SSF56436">
    <property type="entry name" value="C-type lectin-like"/>
    <property type="match status" value="1"/>
</dbReference>
<dbReference type="SMART" id="SM00034">
    <property type="entry name" value="CLECT"/>
    <property type="match status" value="1"/>
</dbReference>
<dbReference type="PANTHER" id="PTHR22799">
    <property type="entry name" value="TETRANECTIN-RELATED"/>
    <property type="match status" value="1"/>
</dbReference>
<dbReference type="GeneID" id="6498157"/>